<proteinExistence type="predicted"/>
<dbReference type="GO" id="GO:0005549">
    <property type="term" value="F:odorant binding"/>
    <property type="evidence" value="ECO:0007669"/>
    <property type="project" value="InterPro"/>
</dbReference>
<name>A0AAN7SBW6_9COLE</name>
<comment type="caution">
    <text evidence="1">The sequence shown here is derived from an EMBL/GenBank/DDBJ whole genome shotgun (WGS) entry which is preliminary data.</text>
</comment>
<accession>A0AAN7SBW6</accession>
<sequence>MAQVPEQSAKAWANFVYRYQSECICATGVNPVAVNKWLFNNEFPEDACLKCFIACINKRLDLINPDGSINYEKNIQIIKYIPGTNPEITNNCTRETINITDVCEKSFKYSYCVQAALIQGAKN</sequence>
<reference evidence="2" key="1">
    <citation type="submission" date="2023-01" db="EMBL/GenBank/DDBJ databases">
        <title>Key to firefly adult light organ development and bioluminescence: homeobox transcription factors regulate luciferase expression and transportation to peroxisome.</title>
        <authorList>
            <person name="Fu X."/>
        </authorList>
    </citation>
    <scope>NUCLEOTIDE SEQUENCE [LARGE SCALE GENOMIC DNA]</scope>
</reference>
<evidence type="ECO:0000313" key="2">
    <source>
        <dbReference type="Proteomes" id="UP001353858"/>
    </source>
</evidence>
<dbReference type="Pfam" id="PF01395">
    <property type="entry name" value="PBP_GOBP"/>
    <property type="match status" value="1"/>
</dbReference>
<dbReference type="CDD" id="cd23992">
    <property type="entry name" value="PBP_GOBP"/>
    <property type="match status" value="1"/>
</dbReference>
<evidence type="ECO:0000313" key="1">
    <source>
        <dbReference type="EMBL" id="KAK4873077.1"/>
    </source>
</evidence>
<dbReference type="AlphaFoldDB" id="A0AAN7SBW6"/>
<dbReference type="InterPro" id="IPR006170">
    <property type="entry name" value="PBP/GOBP"/>
</dbReference>
<dbReference type="InterPro" id="IPR036728">
    <property type="entry name" value="PBP_GOBP_sf"/>
</dbReference>
<dbReference type="SUPFAM" id="SSF47565">
    <property type="entry name" value="Insect pheromone/odorant-binding proteins"/>
    <property type="match status" value="1"/>
</dbReference>
<dbReference type="EMBL" id="JARPUR010000007">
    <property type="protein sequence ID" value="KAK4873077.1"/>
    <property type="molecule type" value="Genomic_DNA"/>
</dbReference>
<dbReference type="Proteomes" id="UP001353858">
    <property type="component" value="Unassembled WGS sequence"/>
</dbReference>
<gene>
    <name evidence="1" type="ORF">RN001_015106</name>
</gene>
<dbReference type="Gene3D" id="1.10.238.20">
    <property type="entry name" value="Pheromone/general odorant binding protein domain"/>
    <property type="match status" value="1"/>
</dbReference>
<keyword evidence="2" id="KW-1185">Reference proteome</keyword>
<protein>
    <submittedName>
        <fullName evidence="1">Uncharacterized protein</fullName>
    </submittedName>
</protein>
<organism evidence="1 2">
    <name type="scientific">Aquatica leii</name>
    <dbReference type="NCBI Taxonomy" id="1421715"/>
    <lineage>
        <taxon>Eukaryota</taxon>
        <taxon>Metazoa</taxon>
        <taxon>Ecdysozoa</taxon>
        <taxon>Arthropoda</taxon>
        <taxon>Hexapoda</taxon>
        <taxon>Insecta</taxon>
        <taxon>Pterygota</taxon>
        <taxon>Neoptera</taxon>
        <taxon>Endopterygota</taxon>
        <taxon>Coleoptera</taxon>
        <taxon>Polyphaga</taxon>
        <taxon>Elateriformia</taxon>
        <taxon>Elateroidea</taxon>
        <taxon>Lampyridae</taxon>
        <taxon>Luciolinae</taxon>
        <taxon>Aquatica</taxon>
    </lineage>
</organism>